<dbReference type="KEGG" id="vg:4363355"/>
<accession>Q070D9</accession>
<dbReference type="InterPro" id="IPR036895">
    <property type="entry name" value="Uracil-DNA_glycosylase-like_sf"/>
</dbReference>
<name>Q070D9_CPRVZ</name>
<organismHost>
    <name type="scientific">Crocodylus porosus</name>
    <name type="common">Saltwater crocodile</name>
    <name type="synonym">Estuarine crocodile</name>
    <dbReference type="NCBI Taxonomy" id="8502"/>
</organismHost>
<organism evidence="1 2">
    <name type="scientific">Nile crocodilepox virus (isolate Crocodylus niloticus/Zimbabwe/Ume/2001)</name>
    <name type="common">CRV</name>
    <dbReference type="NCBI Taxonomy" id="1289473"/>
    <lineage>
        <taxon>Viruses</taxon>
        <taxon>Varidnaviria</taxon>
        <taxon>Bamfordvirae</taxon>
        <taxon>Nucleocytoviricota</taxon>
        <taxon>Pokkesviricetes</taxon>
        <taxon>Chitovirales</taxon>
        <taxon>Poxviridae</taxon>
        <taxon>Chordopoxvirinae</taxon>
        <taxon>Crocodylidpoxvirus</taxon>
        <taxon>Crocodylidpoxvirus nilecrocodilepox</taxon>
        <taxon>Nile crocodilepox virus</taxon>
    </lineage>
</organism>
<dbReference type="Gene3D" id="3.40.470.10">
    <property type="entry name" value="Uracil-DNA glycosylase-like domain"/>
    <property type="match status" value="1"/>
</dbReference>
<evidence type="ECO:0000313" key="1">
    <source>
        <dbReference type="EMBL" id="ABJ09003.1"/>
    </source>
</evidence>
<proteinExistence type="predicted"/>
<keyword evidence="2" id="KW-1185">Reference proteome</keyword>
<dbReference type="EMBL" id="DQ356948">
    <property type="protein sequence ID" value="ABJ09003.1"/>
    <property type="molecule type" value="Genomic_DNA"/>
</dbReference>
<dbReference type="RefSeq" id="YP_784302.1">
    <property type="nucleotide sequence ID" value="NC_008030.1"/>
</dbReference>
<dbReference type="SUPFAM" id="SSF52141">
    <property type="entry name" value="Uracil-DNA glycosylase-like"/>
    <property type="match status" value="1"/>
</dbReference>
<organismHost>
    <name type="scientific">Crocodylus niloticus</name>
    <name type="common">Nile crocodile</name>
    <name type="synonym">African crocodile</name>
    <dbReference type="NCBI Taxonomy" id="8501"/>
</organismHost>
<dbReference type="Proteomes" id="UP000011300">
    <property type="component" value="Segment"/>
</dbReference>
<sequence>MSSPMILKKYLQHPPYEILYHHDWQDVVDRIAEPLSDVARYIFSENTSPKRDRIFRQLSEPLNDKTVCVMGIDPYPRDATGVPFQSPSFSKLAVRNLANKIAGHYGYRNYTNFDFSRIPGVFPWNYYLSCRVGETKSQALYWERCSKLLLNHICSRVRLLYCLGRSDFENVKSKIENPITLVVGYHPSTRDPALFREDNSLWIVNELLALQDLEPVEWWRGLTFD</sequence>
<gene>
    <name evidence="1" type="ORF">CRV112</name>
</gene>
<reference evidence="1 2" key="1">
    <citation type="journal article" date="2006" name="J. Virol.">
        <title>Genome of crocodilepox virus.</title>
        <authorList>
            <person name="Afonso C.L."/>
            <person name="Tulman E.R."/>
            <person name="Delhon G."/>
            <person name="Lu Z."/>
            <person name="Viljoen G.J."/>
            <person name="Wallace D.B."/>
            <person name="Kutish G.F."/>
            <person name="Rock D.L."/>
        </authorList>
    </citation>
    <scope>NUCLEOTIDE SEQUENCE [LARGE SCALE GENOMIC DNA]</scope>
    <source>
        <strain evidence="2">Isolate Crocodylus niloticus/Zimbabwe/Ume/2001</strain>
    </source>
</reference>
<dbReference type="GeneID" id="4363355"/>
<evidence type="ECO:0000313" key="2">
    <source>
        <dbReference type="Proteomes" id="UP000011300"/>
    </source>
</evidence>
<organismHost>
    <name type="scientific">Crocodylus johnstoni</name>
    <name type="common">Australian freshwater crocodile</name>
    <dbReference type="NCBI Taxonomy" id="184234"/>
</organismHost>
<protein>
    <submittedName>
        <fullName evidence="1">Uracil DNA glycosylase</fullName>
    </submittedName>
</protein>